<keyword evidence="3" id="KW-1185">Reference proteome</keyword>
<keyword evidence="1" id="KW-1133">Transmembrane helix</keyword>
<feature type="transmembrane region" description="Helical" evidence="1">
    <location>
        <begin position="6"/>
        <end position="25"/>
    </location>
</feature>
<evidence type="ECO:0000313" key="2">
    <source>
        <dbReference type="EMBL" id="KIL44345.1"/>
    </source>
</evidence>
<organism evidence="2 3">
    <name type="scientific">Jeotgalibacillus soli</name>
    <dbReference type="NCBI Taxonomy" id="889306"/>
    <lineage>
        <taxon>Bacteria</taxon>
        <taxon>Bacillati</taxon>
        <taxon>Bacillota</taxon>
        <taxon>Bacilli</taxon>
        <taxon>Bacillales</taxon>
        <taxon>Caryophanaceae</taxon>
        <taxon>Jeotgalibacillus</taxon>
    </lineage>
</organism>
<dbReference type="PATRIC" id="fig|889306.3.peg.3325"/>
<reference evidence="2 3" key="1">
    <citation type="submission" date="2015-01" db="EMBL/GenBank/DDBJ databases">
        <title>Genome sequencing of Jeotgalibacillus soli.</title>
        <authorList>
            <person name="Goh K.M."/>
            <person name="Chan K.-G."/>
            <person name="Yaakop A.S."/>
            <person name="Ee R."/>
            <person name="Gan H.M."/>
            <person name="Chan C.S."/>
        </authorList>
    </citation>
    <scope>NUCLEOTIDE SEQUENCE [LARGE SCALE GENOMIC DNA]</scope>
    <source>
        <strain evidence="2 3">P9</strain>
    </source>
</reference>
<evidence type="ECO:0000313" key="3">
    <source>
        <dbReference type="Proteomes" id="UP000031938"/>
    </source>
</evidence>
<protein>
    <submittedName>
        <fullName evidence="2">Uncharacterized protein</fullName>
    </submittedName>
</protein>
<dbReference type="Proteomes" id="UP000031938">
    <property type="component" value="Unassembled WGS sequence"/>
</dbReference>
<keyword evidence="1" id="KW-0812">Transmembrane</keyword>
<dbReference type="AlphaFoldDB" id="A0A0C2R213"/>
<evidence type="ECO:0000256" key="1">
    <source>
        <dbReference type="SAM" id="Phobius"/>
    </source>
</evidence>
<proteinExistence type="predicted"/>
<name>A0A0C2R213_9BACL</name>
<sequence length="38" mass="4561">MTLLYNLLILLFMTAVGELLTHYFFTSRVKHNEMVTHY</sequence>
<gene>
    <name evidence="2" type="ORF">KP78_33090</name>
</gene>
<dbReference type="EMBL" id="JXRP01000019">
    <property type="protein sequence ID" value="KIL44345.1"/>
    <property type="molecule type" value="Genomic_DNA"/>
</dbReference>
<keyword evidence="1" id="KW-0472">Membrane</keyword>
<comment type="caution">
    <text evidence="2">The sequence shown here is derived from an EMBL/GenBank/DDBJ whole genome shotgun (WGS) entry which is preliminary data.</text>
</comment>
<accession>A0A0C2R213</accession>